<protein>
    <recommendedName>
        <fullName evidence="1">START domain-containing protein</fullName>
    </recommendedName>
</protein>
<accession>A0AAN8UNU7</accession>
<gene>
    <name evidence="2" type="ORF">RJ641_020348</name>
</gene>
<feature type="domain" description="START" evidence="1">
    <location>
        <begin position="28"/>
        <end position="201"/>
    </location>
</feature>
<organism evidence="2 3">
    <name type="scientific">Dillenia turbinata</name>
    <dbReference type="NCBI Taxonomy" id="194707"/>
    <lineage>
        <taxon>Eukaryota</taxon>
        <taxon>Viridiplantae</taxon>
        <taxon>Streptophyta</taxon>
        <taxon>Embryophyta</taxon>
        <taxon>Tracheophyta</taxon>
        <taxon>Spermatophyta</taxon>
        <taxon>Magnoliopsida</taxon>
        <taxon>eudicotyledons</taxon>
        <taxon>Gunneridae</taxon>
        <taxon>Pentapetalae</taxon>
        <taxon>Dilleniales</taxon>
        <taxon>Dilleniaceae</taxon>
        <taxon>Dillenia</taxon>
    </lineage>
</organism>
<dbReference type="GO" id="GO:0008289">
    <property type="term" value="F:lipid binding"/>
    <property type="evidence" value="ECO:0007669"/>
    <property type="project" value="InterPro"/>
</dbReference>
<dbReference type="InterPro" id="IPR023393">
    <property type="entry name" value="START-like_dom_sf"/>
</dbReference>
<proteinExistence type="predicted"/>
<name>A0AAN8UNU7_9MAGN</name>
<evidence type="ECO:0000313" key="2">
    <source>
        <dbReference type="EMBL" id="KAK6915231.1"/>
    </source>
</evidence>
<keyword evidence="3" id="KW-1185">Reference proteome</keyword>
<dbReference type="EMBL" id="JBAMMX010000025">
    <property type="protein sequence ID" value="KAK6915231.1"/>
    <property type="molecule type" value="Genomic_DNA"/>
</dbReference>
<dbReference type="InterPro" id="IPR002913">
    <property type="entry name" value="START_lipid-bd_dom"/>
</dbReference>
<dbReference type="InterPro" id="IPR051213">
    <property type="entry name" value="START_lipid_transfer"/>
</dbReference>
<dbReference type="AlphaFoldDB" id="A0AAN8UNU7"/>
<evidence type="ECO:0000259" key="1">
    <source>
        <dbReference type="PROSITE" id="PS50848"/>
    </source>
</evidence>
<sequence length="265" mass="30650">MTRLPLDGSVLESLIEHLDGKVGENGTWEDVIEMRNNFLYYKARCCKPKDGPLKYLSVTIFENCSIKVLRDFYMDNDYRMKWDKTIGDYQQLQVDQNEGLEVGHTIKKFPFLTPREYVLAWRLWEGNGKSFLLFYKGPTSQFRYAGAQTRSSDAYRIAFMSSVQFARAVWFVRFPDCEHPLAPKQKKYVRVSFFRSGWRIRAVNYMDRGAIRSGTAKKIICLIVLTTFRLKGKNYECVGGHQGTLAPVLLLFHFGIWSSADNADA</sequence>
<dbReference type="Proteomes" id="UP001370490">
    <property type="component" value="Unassembled WGS sequence"/>
</dbReference>
<dbReference type="PROSITE" id="PS50848">
    <property type="entry name" value="START"/>
    <property type="match status" value="1"/>
</dbReference>
<dbReference type="Gene3D" id="3.30.530.20">
    <property type="match status" value="1"/>
</dbReference>
<comment type="caution">
    <text evidence="2">The sequence shown here is derived from an EMBL/GenBank/DDBJ whole genome shotgun (WGS) entry which is preliminary data.</text>
</comment>
<dbReference type="GO" id="GO:0005737">
    <property type="term" value="C:cytoplasm"/>
    <property type="evidence" value="ECO:0007669"/>
    <property type="project" value="UniProtKB-ARBA"/>
</dbReference>
<dbReference type="PANTHER" id="PTHR19308:SF13">
    <property type="entry name" value="OS02G0468400 PROTEIN"/>
    <property type="match status" value="1"/>
</dbReference>
<dbReference type="PANTHER" id="PTHR19308">
    <property type="entry name" value="PHOSPHATIDYLCHOLINE TRANSFER PROTEIN"/>
    <property type="match status" value="1"/>
</dbReference>
<dbReference type="SUPFAM" id="SSF55961">
    <property type="entry name" value="Bet v1-like"/>
    <property type="match status" value="1"/>
</dbReference>
<reference evidence="2 3" key="1">
    <citation type="submission" date="2023-12" db="EMBL/GenBank/DDBJ databases">
        <title>A high-quality genome assembly for Dillenia turbinata (Dilleniales).</title>
        <authorList>
            <person name="Chanderbali A."/>
        </authorList>
    </citation>
    <scope>NUCLEOTIDE SEQUENCE [LARGE SCALE GENOMIC DNA]</scope>
    <source>
        <strain evidence="2">LSX21</strain>
        <tissue evidence="2">Leaf</tissue>
    </source>
</reference>
<evidence type="ECO:0000313" key="3">
    <source>
        <dbReference type="Proteomes" id="UP001370490"/>
    </source>
</evidence>